<dbReference type="PROSITE" id="PS50109">
    <property type="entry name" value="HIS_KIN"/>
    <property type="match status" value="1"/>
</dbReference>
<dbReference type="InterPro" id="IPR036890">
    <property type="entry name" value="HATPase_C_sf"/>
</dbReference>
<dbReference type="GO" id="GO:0005524">
    <property type="term" value="F:ATP binding"/>
    <property type="evidence" value="ECO:0007669"/>
    <property type="project" value="UniProtKB-KW"/>
</dbReference>
<keyword evidence="4" id="KW-0808">Transferase</keyword>
<evidence type="ECO:0000313" key="12">
    <source>
        <dbReference type="Proteomes" id="UP000436989"/>
    </source>
</evidence>
<dbReference type="Gene3D" id="3.30.565.10">
    <property type="entry name" value="Histidine kinase-like ATPase, C-terminal domain"/>
    <property type="match status" value="1"/>
</dbReference>
<dbReference type="EC" id="2.7.13.3" evidence="2"/>
<keyword evidence="5" id="KW-0547">Nucleotide-binding</keyword>
<dbReference type="InterPro" id="IPR005467">
    <property type="entry name" value="His_kinase_dom"/>
</dbReference>
<dbReference type="EMBL" id="WOGU01000012">
    <property type="protein sequence ID" value="MUN64342.1"/>
    <property type="molecule type" value="Genomic_DNA"/>
</dbReference>
<dbReference type="PANTHER" id="PTHR24421">
    <property type="entry name" value="NITRATE/NITRITE SENSOR PROTEIN NARX-RELATED"/>
    <property type="match status" value="1"/>
</dbReference>
<feature type="transmembrane region" description="Helical" evidence="9">
    <location>
        <begin position="230"/>
        <end position="249"/>
    </location>
</feature>
<evidence type="ECO:0000256" key="3">
    <source>
        <dbReference type="ARBA" id="ARBA00022553"/>
    </source>
</evidence>
<evidence type="ECO:0000256" key="7">
    <source>
        <dbReference type="ARBA" id="ARBA00022840"/>
    </source>
</evidence>
<evidence type="ECO:0000256" key="2">
    <source>
        <dbReference type="ARBA" id="ARBA00012438"/>
    </source>
</evidence>
<evidence type="ECO:0000256" key="1">
    <source>
        <dbReference type="ARBA" id="ARBA00000085"/>
    </source>
</evidence>
<keyword evidence="12" id="KW-1185">Reference proteome</keyword>
<proteinExistence type="predicted"/>
<sequence>MHPPTVLPAVRSGDTRLRRAAGPTIAGWAVGIVGTGLVIWSPDVLFGYRSPSAHLVLDSVDACVALLVAYLLHGRFVRRRQLQDLLLAQGLVLLVIAGIGLARTVEATGLGPAGTLDVWVPLTLRLLGAALVAAAALVGPRRDAPSRSDLWVVGVPLVLATVTFSALWAVRSSLPVALDRSEALAETPQAILTGHPLLLAGQGVAALCFFVASLVFTAQAAEREDSLLRWLGPACALAAFARVNYVLFPSLYTDWLYAGDVFRTGFYLFLLVGAGREIQEYWTAASRTAVLEDRRRLARELHDGVVQELSLIRMESHALPQEHPSRSRIMAASDRGLDEARAAVQALGHDEDEALGFTLHRTARELAQRYRVELEVDVDDSIDADGDQRHAILRITREAVSNAVRHGHAGRLCLRLTRDGDRRRLVVRDDGDGFDVLRATGAPAGYGLISMRDRARGLPGSLEIDSEPGRGSTVTVTW</sequence>
<reference evidence="11 12" key="1">
    <citation type="submission" date="2019-12" db="EMBL/GenBank/DDBJ databases">
        <authorList>
            <person name="Shi Y."/>
        </authorList>
    </citation>
    <scope>NUCLEOTIDE SEQUENCE [LARGE SCALE GENOMIC DNA]</scope>
    <source>
        <strain evidence="11 12">JCM 17929</strain>
    </source>
</reference>
<evidence type="ECO:0000256" key="4">
    <source>
        <dbReference type="ARBA" id="ARBA00022679"/>
    </source>
</evidence>
<dbReference type="Pfam" id="PF07730">
    <property type="entry name" value="HisKA_3"/>
    <property type="match status" value="1"/>
</dbReference>
<protein>
    <recommendedName>
        <fullName evidence="2">histidine kinase</fullName>
        <ecNumber evidence="2">2.7.13.3</ecNumber>
    </recommendedName>
</protein>
<evidence type="ECO:0000259" key="10">
    <source>
        <dbReference type="PROSITE" id="PS50109"/>
    </source>
</evidence>
<dbReference type="RefSeq" id="WP_156270183.1">
    <property type="nucleotide sequence ID" value="NZ_WOGU01000012.1"/>
</dbReference>
<keyword evidence="8" id="KW-0902">Two-component regulatory system</keyword>
<organism evidence="11 12">
    <name type="scientific">Kocuria sediminis</name>
    <dbReference type="NCBI Taxonomy" id="1038857"/>
    <lineage>
        <taxon>Bacteria</taxon>
        <taxon>Bacillati</taxon>
        <taxon>Actinomycetota</taxon>
        <taxon>Actinomycetes</taxon>
        <taxon>Micrococcales</taxon>
        <taxon>Micrococcaceae</taxon>
        <taxon>Kocuria</taxon>
    </lineage>
</organism>
<evidence type="ECO:0000313" key="11">
    <source>
        <dbReference type="EMBL" id="MUN64342.1"/>
    </source>
</evidence>
<feature type="transmembrane region" description="Helical" evidence="9">
    <location>
        <begin position="52"/>
        <end position="73"/>
    </location>
</feature>
<name>A0A6N8GQ89_9MICC</name>
<evidence type="ECO:0000256" key="5">
    <source>
        <dbReference type="ARBA" id="ARBA00022741"/>
    </source>
</evidence>
<dbReference type="PANTHER" id="PTHR24421:SF10">
    <property type="entry name" value="NITRATE_NITRITE SENSOR PROTEIN NARQ"/>
    <property type="match status" value="1"/>
</dbReference>
<comment type="caution">
    <text evidence="11">The sequence shown here is derived from an EMBL/GenBank/DDBJ whole genome shotgun (WGS) entry which is preliminary data.</text>
</comment>
<feature type="transmembrane region" description="Helical" evidence="9">
    <location>
        <begin position="20"/>
        <end position="40"/>
    </location>
</feature>
<evidence type="ECO:0000256" key="6">
    <source>
        <dbReference type="ARBA" id="ARBA00022777"/>
    </source>
</evidence>
<dbReference type="InterPro" id="IPR003594">
    <property type="entry name" value="HATPase_dom"/>
</dbReference>
<evidence type="ECO:0000256" key="9">
    <source>
        <dbReference type="SAM" id="Phobius"/>
    </source>
</evidence>
<dbReference type="InterPro" id="IPR011712">
    <property type="entry name" value="Sig_transdc_His_kin_sub3_dim/P"/>
</dbReference>
<dbReference type="SUPFAM" id="SSF55874">
    <property type="entry name" value="ATPase domain of HSP90 chaperone/DNA topoisomerase II/histidine kinase"/>
    <property type="match status" value="1"/>
</dbReference>
<dbReference type="InterPro" id="IPR050482">
    <property type="entry name" value="Sensor_HK_TwoCompSys"/>
</dbReference>
<keyword evidence="6" id="KW-0418">Kinase</keyword>
<dbReference type="GO" id="GO:0016020">
    <property type="term" value="C:membrane"/>
    <property type="evidence" value="ECO:0007669"/>
    <property type="project" value="InterPro"/>
</dbReference>
<feature type="transmembrane region" description="Helical" evidence="9">
    <location>
        <begin position="118"/>
        <end position="138"/>
    </location>
</feature>
<comment type="catalytic activity">
    <reaction evidence="1">
        <text>ATP + protein L-histidine = ADP + protein N-phospho-L-histidine.</text>
        <dbReference type="EC" id="2.7.13.3"/>
    </reaction>
</comment>
<dbReference type="CDD" id="cd16917">
    <property type="entry name" value="HATPase_UhpB-NarQ-NarX-like"/>
    <property type="match status" value="1"/>
</dbReference>
<keyword evidence="9" id="KW-0472">Membrane</keyword>
<dbReference type="GO" id="GO:0000155">
    <property type="term" value="F:phosphorelay sensor kinase activity"/>
    <property type="evidence" value="ECO:0007669"/>
    <property type="project" value="InterPro"/>
</dbReference>
<evidence type="ECO:0000256" key="8">
    <source>
        <dbReference type="ARBA" id="ARBA00023012"/>
    </source>
</evidence>
<keyword evidence="7" id="KW-0067">ATP-binding</keyword>
<feature type="transmembrane region" description="Helical" evidence="9">
    <location>
        <begin position="150"/>
        <end position="170"/>
    </location>
</feature>
<keyword evidence="3" id="KW-0597">Phosphoprotein</keyword>
<feature type="domain" description="Histidine kinase" evidence="10">
    <location>
        <begin position="392"/>
        <end position="478"/>
    </location>
</feature>
<dbReference type="GO" id="GO:0046983">
    <property type="term" value="F:protein dimerization activity"/>
    <property type="evidence" value="ECO:0007669"/>
    <property type="project" value="InterPro"/>
</dbReference>
<feature type="transmembrane region" description="Helical" evidence="9">
    <location>
        <begin position="197"/>
        <end position="218"/>
    </location>
</feature>
<gene>
    <name evidence="11" type="ORF">GMA12_14540</name>
</gene>
<dbReference type="Proteomes" id="UP000436989">
    <property type="component" value="Unassembled WGS sequence"/>
</dbReference>
<accession>A0A6N8GQ89</accession>
<dbReference type="Pfam" id="PF02518">
    <property type="entry name" value="HATPase_c"/>
    <property type="match status" value="1"/>
</dbReference>
<keyword evidence="9" id="KW-1133">Transmembrane helix</keyword>
<dbReference type="AlphaFoldDB" id="A0A6N8GQ89"/>
<keyword evidence="9" id="KW-0812">Transmembrane</keyword>
<feature type="transmembrane region" description="Helical" evidence="9">
    <location>
        <begin position="85"/>
        <end position="106"/>
    </location>
</feature>